<evidence type="ECO:0000256" key="1">
    <source>
        <dbReference type="SAM" id="MobiDB-lite"/>
    </source>
</evidence>
<dbReference type="InterPro" id="IPR013943">
    <property type="entry name" value="Pet127"/>
</dbReference>
<gene>
    <name evidence="2" type="ORF">TTHERM_01079320</name>
</gene>
<dbReference type="EMBL" id="GG662371">
    <property type="protein sequence ID" value="EAS05455.1"/>
    <property type="molecule type" value="Genomic_DNA"/>
</dbReference>
<dbReference type="GO" id="GO:0005740">
    <property type="term" value="C:mitochondrial envelope"/>
    <property type="evidence" value="ECO:0007669"/>
    <property type="project" value="TreeGrafter"/>
</dbReference>
<dbReference type="eggNOG" id="ENOG502QPU6">
    <property type="taxonomic scope" value="Eukaryota"/>
</dbReference>
<dbReference type="STRING" id="312017.Q24CB9"/>
<keyword evidence="3" id="KW-1185">Reference proteome</keyword>
<dbReference type="OrthoDB" id="10249045at2759"/>
<protein>
    <submittedName>
        <fullName evidence="2">mRNA processing protein, putative</fullName>
    </submittedName>
</protein>
<feature type="compositionally biased region" description="Basic and acidic residues" evidence="1">
    <location>
        <begin position="64"/>
        <end position="80"/>
    </location>
</feature>
<proteinExistence type="predicted"/>
<sequence length="609" mass="71678">MFLRKLLCTQKKFTNPLLINSYRFSTQNQQKGRKRSQNNQQNQYAQQQQQQQQQFQQQQTVTKQEADKQKKSEEDEDIHAKRFAETLKIESTEPGKEGEVEEIKEKRQSSRFIFNSSFNSIQIPLDDVNIINIENEQTFHRVPKLMHNLDQVVYSPGLYKLEDIAQLQPDGGEFLKTIPQPDDIDFDRIPPYIPPSNDKLLLDFAKQSNIRYVMSTSTISNVLSQIYFLFSSFRNPNFDNISSAYDQEPKKYMISQRKPTSNMLRKLDPKNGIYALDSDSGLFETPNQILMDLGKVMERQLTLDPETFRNGLLKNSPVKEQLIDDDHHRFMKLNKNICLRSQIDCQAIDPKTGQPFVFEIKTRAVCPIRYDLNNYLDHIDYRINTKFGLHSSFEREYYDLIRGAMLKYAFQLKIGRMDGAFIAYHNTKEIFGFEYVKTKEIETRCFGNQFFADASFVVCSKILTNLLDHILNDLENEKYEMLKIGFYSDSPTKKMIIFVELFPEQTKWDEKKNLLKPTDDVKDEFDYYTKYKKLTNKVLKYEYQIFPFINGVLAKSNNYSLMPGDQIEVKYKFKKIGKPAFLDYMNFLHEAYKFETMNLDLSYIGAWVK</sequence>
<reference evidence="3" key="1">
    <citation type="journal article" date="2006" name="PLoS Biol.">
        <title>Macronuclear genome sequence of the ciliate Tetrahymena thermophila, a model eukaryote.</title>
        <authorList>
            <person name="Eisen J.A."/>
            <person name="Coyne R.S."/>
            <person name="Wu M."/>
            <person name="Wu D."/>
            <person name="Thiagarajan M."/>
            <person name="Wortman J.R."/>
            <person name="Badger J.H."/>
            <person name="Ren Q."/>
            <person name="Amedeo P."/>
            <person name="Jones K.M."/>
            <person name="Tallon L.J."/>
            <person name="Delcher A.L."/>
            <person name="Salzberg S.L."/>
            <person name="Silva J.C."/>
            <person name="Haas B.J."/>
            <person name="Majoros W.H."/>
            <person name="Farzad M."/>
            <person name="Carlton J.M."/>
            <person name="Smith R.K. Jr."/>
            <person name="Garg J."/>
            <person name="Pearlman R.E."/>
            <person name="Karrer K.M."/>
            <person name="Sun L."/>
            <person name="Manning G."/>
            <person name="Elde N.C."/>
            <person name="Turkewitz A.P."/>
            <person name="Asai D.J."/>
            <person name="Wilkes D.E."/>
            <person name="Wang Y."/>
            <person name="Cai H."/>
            <person name="Collins K."/>
            <person name="Stewart B.A."/>
            <person name="Lee S.R."/>
            <person name="Wilamowska K."/>
            <person name="Weinberg Z."/>
            <person name="Ruzzo W.L."/>
            <person name="Wloga D."/>
            <person name="Gaertig J."/>
            <person name="Frankel J."/>
            <person name="Tsao C.-C."/>
            <person name="Gorovsky M.A."/>
            <person name="Keeling P.J."/>
            <person name="Waller R.F."/>
            <person name="Patron N.J."/>
            <person name="Cherry J.M."/>
            <person name="Stover N.A."/>
            <person name="Krieger C.J."/>
            <person name="del Toro C."/>
            <person name="Ryder H.F."/>
            <person name="Williamson S.C."/>
            <person name="Barbeau R.A."/>
            <person name="Hamilton E.P."/>
            <person name="Orias E."/>
        </authorList>
    </citation>
    <scope>NUCLEOTIDE SEQUENCE [LARGE SCALE GENOMIC DNA]</scope>
    <source>
        <strain evidence="3">SB210</strain>
    </source>
</reference>
<dbReference type="PANTHER" id="PTHR31014">
    <property type="entry name" value="MITOCHONDRIAL TRANSLATION SYSTEM COMPONENT PET127-RELATED"/>
    <property type="match status" value="1"/>
</dbReference>
<dbReference type="GeneID" id="7826382"/>
<dbReference type="HOGENOM" id="CLU_501062_0_0_1"/>
<dbReference type="GO" id="GO:0000964">
    <property type="term" value="P:mitochondrial RNA 5'-end processing"/>
    <property type="evidence" value="ECO:0007669"/>
    <property type="project" value="TreeGrafter"/>
</dbReference>
<dbReference type="RefSeq" id="XP_001025700.1">
    <property type="nucleotide sequence ID" value="XM_001025700.1"/>
</dbReference>
<feature type="compositionally biased region" description="Low complexity" evidence="1">
    <location>
        <begin position="37"/>
        <end position="59"/>
    </location>
</feature>
<organism evidence="2 3">
    <name type="scientific">Tetrahymena thermophila (strain SB210)</name>
    <dbReference type="NCBI Taxonomy" id="312017"/>
    <lineage>
        <taxon>Eukaryota</taxon>
        <taxon>Sar</taxon>
        <taxon>Alveolata</taxon>
        <taxon>Ciliophora</taxon>
        <taxon>Intramacronucleata</taxon>
        <taxon>Oligohymenophorea</taxon>
        <taxon>Hymenostomatida</taxon>
        <taxon>Tetrahymenina</taxon>
        <taxon>Tetrahymenidae</taxon>
        <taxon>Tetrahymena</taxon>
    </lineage>
</organism>
<dbReference type="Proteomes" id="UP000009168">
    <property type="component" value="Unassembled WGS sequence"/>
</dbReference>
<evidence type="ECO:0000313" key="2">
    <source>
        <dbReference type="EMBL" id="EAS05455.1"/>
    </source>
</evidence>
<name>Q24CB9_TETTS</name>
<dbReference type="Pfam" id="PF08634">
    <property type="entry name" value="Pet127"/>
    <property type="match status" value="1"/>
</dbReference>
<accession>Q24CB9</accession>
<evidence type="ECO:0000313" key="3">
    <source>
        <dbReference type="Proteomes" id="UP000009168"/>
    </source>
</evidence>
<dbReference type="PANTHER" id="PTHR31014:SF0">
    <property type="entry name" value="MITOCHONDRIAL TRANSLATION SYSTEM COMPONENT PET127-RELATED"/>
    <property type="match status" value="1"/>
</dbReference>
<feature type="region of interest" description="Disordered" evidence="1">
    <location>
        <begin position="25"/>
        <end position="80"/>
    </location>
</feature>
<dbReference type="InParanoid" id="Q24CB9"/>
<dbReference type="AlphaFoldDB" id="Q24CB9"/>
<dbReference type="OMA" id="KFMISQR"/>
<dbReference type="KEGG" id="tet:TTHERM_01079320"/>